<accession>A0A1B6LVP4</accession>
<dbReference type="PANTHER" id="PTHR19303">
    <property type="entry name" value="TRANSPOSON"/>
    <property type="match status" value="1"/>
</dbReference>
<dbReference type="Pfam" id="PF04218">
    <property type="entry name" value="CENP-B_N"/>
    <property type="match status" value="1"/>
</dbReference>
<dbReference type="EMBL" id="GEBQ01012216">
    <property type="protein sequence ID" value="JAT27761.1"/>
    <property type="molecule type" value="Transcribed_RNA"/>
</dbReference>
<feature type="domain" description="HTH CENPB-type" evidence="7">
    <location>
        <begin position="68"/>
        <end position="139"/>
    </location>
</feature>
<dbReference type="GO" id="GO:0005634">
    <property type="term" value="C:nucleus"/>
    <property type="evidence" value="ECO:0007669"/>
    <property type="project" value="UniProtKB-SubCell"/>
</dbReference>
<evidence type="ECO:0000259" key="6">
    <source>
        <dbReference type="PROSITE" id="PS50960"/>
    </source>
</evidence>
<dbReference type="SMART" id="SM00674">
    <property type="entry name" value="CENPB"/>
    <property type="match status" value="1"/>
</dbReference>
<evidence type="ECO:0000256" key="1">
    <source>
        <dbReference type="ARBA" id="ARBA00004123"/>
    </source>
</evidence>
<evidence type="ECO:0000256" key="2">
    <source>
        <dbReference type="ARBA" id="ARBA00023125"/>
    </source>
</evidence>
<dbReference type="GO" id="GO:0003677">
    <property type="term" value="F:DNA binding"/>
    <property type="evidence" value="ECO:0007669"/>
    <property type="project" value="UniProtKB-UniRule"/>
</dbReference>
<feature type="compositionally biased region" description="Acidic residues" evidence="5">
    <location>
        <begin position="435"/>
        <end position="444"/>
    </location>
</feature>
<evidence type="ECO:0000256" key="4">
    <source>
        <dbReference type="PROSITE-ProRule" id="PRU00320"/>
    </source>
</evidence>
<dbReference type="InterPro" id="IPR004875">
    <property type="entry name" value="DDE_SF_endonuclease_dom"/>
</dbReference>
<dbReference type="SUPFAM" id="SSF46689">
    <property type="entry name" value="Homeodomain-like"/>
    <property type="match status" value="2"/>
</dbReference>
<keyword evidence="3 4" id="KW-0539">Nucleus</keyword>
<dbReference type="InterPro" id="IPR007889">
    <property type="entry name" value="HTH_Psq"/>
</dbReference>
<dbReference type="AlphaFoldDB" id="A0A1B6LVP4"/>
<name>A0A1B6LVP4_9HEMI</name>
<sequence>MASTSSPKSRAHKTLTLAEKVAVIREVEKGVKKKSEIAKDFGIPPNTLSTFLKNKDKILSSAQEFDKDRKRLREPENPAVDNCVLKWFKQARDKKIPLSGPLIRAKAEQFAKELGKKNFKASTGWLDGFKDRNKITFKAVCGESGAVNQQEANQWKQDLEEMIQDRDPKNIFNVDETGLFFKCTPDKTLAFKDEKCHGGKLSKERVTLLVGANMDGSEKLPLLMIGKSASPRCFKNVKSKPVEYVNSSKAWMTSDLFSKWLIKLDKRFGKEKRKVVLFIDNCTAHNTIPLMENLKVVFFPANMTSVVQPMDQGIIKNLKHFYRSLLVENILTSDGNALKIKLDILQASRMSKQAWDKVKPETIKNCFKKAGFVKTDEESVEATATEGIPQVDGWEDVVPDPTISYEDFLNVDEDVAVCGEITDAEIIAEVLDSEKQDDDGDGSGDEIAGSSADETPVPSAADARNHVQELRRFFESRHNVSDSFFNSLNMLESFIMAERLNSRKQAKISSFFKNTD</sequence>
<reference evidence="8" key="1">
    <citation type="submission" date="2015-11" db="EMBL/GenBank/DDBJ databases">
        <title>De novo transcriptome assembly of four potential Pierce s Disease insect vectors from Arizona vineyards.</title>
        <authorList>
            <person name="Tassone E.E."/>
        </authorList>
    </citation>
    <scope>NUCLEOTIDE SEQUENCE</scope>
</reference>
<dbReference type="InterPro" id="IPR050863">
    <property type="entry name" value="CenT-Element_Derived"/>
</dbReference>
<dbReference type="InterPro" id="IPR006600">
    <property type="entry name" value="HTH_CenpB_DNA-bd_dom"/>
</dbReference>
<feature type="DNA-binding region" description="H-T-H motif" evidence="4">
    <location>
        <begin position="34"/>
        <end position="54"/>
    </location>
</feature>
<dbReference type="Gene3D" id="3.30.420.10">
    <property type="entry name" value="Ribonuclease H-like superfamily/Ribonuclease H"/>
    <property type="match status" value="1"/>
</dbReference>
<dbReference type="InterPro" id="IPR036397">
    <property type="entry name" value="RNaseH_sf"/>
</dbReference>
<organism evidence="8">
    <name type="scientific">Graphocephala atropunctata</name>
    <dbReference type="NCBI Taxonomy" id="36148"/>
    <lineage>
        <taxon>Eukaryota</taxon>
        <taxon>Metazoa</taxon>
        <taxon>Ecdysozoa</taxon>
        <taxon>Arthropoda</taxon>
        <taxon>Hexapoda</taxon>
        <taxon>Insecta</taxon>
        <taxon>Pterygota</taxon>
        <taxon>Neoptera</taxon>
        <taxon>Paraneoptera</taxon>
        <taxon>Hemiptera</taxon>
        <taxon>Auchenorrhyncha</taxon>
        <taxon>Membracoidea</taxon>
        <taxon>Cicadellidae</taxon>
        <taxon>Cicadellinae</taxon>
        <taxon>Cicadellini</taxon>
        <taxon>Graphocephala</taxon>
    </lineage>
</organism>
<gene>
    <name evidence="8" type="ORF">g.16406</name>
</gene>
<evidence type="ECO:0000256" key="5">
    <source>
        <dbReference type="SAM" id="MobiDB-lite"/>
    </source>
</evidence>
<dbReference type="InterPro" id="IPR009057">
    <property type="entry name" value="Homeodomain-like_sf"/>
</dbReference>
<dbReference type="PANTHER" id="PTHR19303:SF73">
    <property type="entry name" value="PROTEIN PDC2"/>
    <property type="match status" value="1"/>
</dbReference>
<feature type="region of interest" description="Disordered" evidence="5">
    <location>
        <begin position="432"/>
        <end position="461"/>
    </location>
</feature>
<feature type="domain" description="HTH psq-type" evidence="6">
    <location>
        <begin position="6"/>
        <end position="58"/>
    </location>
</feature>
<evidence type="ECO:0000259" key="7">
    <source>
        <dbReference type="PROSITE" id="PS51253"/>
    </source>
</evidence>
<dbReference type="PROSITE" id="PS50960">
    <property type="entry name" value="HTH_PSQ"/>
    <property type="match status" value="1"/>
</dbReference>
<dbReference type="Pfam" id="PF03221">
    <property type="entry name" value="HTH_Tnp_Tc5"/>
    <property type="match status" value="1"/>
</dbReference>
<dbReference type="Gene3D" id="1.10.10.60">
    <property type="entry name" value="Homeodomain-like"/>
    <property type="match status" value="2"/>
</dbReference>
<dbReference type="Pfam" id="PF03184">
    <property type="entry name" value="DDE_1"/>
    <property type="match status" value="1"/>
</dbReference>
<comment type="subcellular location">
    <subcellularLocation>
        <location evidence="1 4">Nucleus</location>
    </subcellularLocation>
</comment>
<evidence type="ECO:0000256" key="3">
    <source>
        <dbReference type="ARBA" id="ARBA00023242"/>
    </source>
</evidence>
<protein>
    <recommendedName>
        <fullName evidence="9">HTH CENPB-type domain-containing protein</fullName>
    </recommendedName>
</protein>
<keyword evidence="2 4" id="KW-0238">DNA-binding</keyword>
<evidence type="ECO:0000313" key="8">
    <source>
        <dbReference type="EMBL" id="JAT27761.1"/>
    </source>
</evidence>
<proteinExistence type="predicted"/>
<evidence type="ECO:0008006" key="9">
    <source>
        <dbReference type="Google" id="ProtNLM"/>
    </source>
</evidence>
<dbReference type="PROSITE" id="PS51253">
    <property type="entry name" value="HTH_CENPB"/>
    <property type="match status" value="1"/>
</dbReference>